<reference evidence="2 4" key="1">
    <citation type="journal article" date="2011" name="Nature">
        <title>The Medicago genome provides insight into the evolution of rhizobial symbioses.</title>
        <authorList>
            <person name="Young N.D."/>
            <person name="Debelle F."/>
            <person name="Oldroyd G.E."/>
            <person name="Geurts R."/>
            <person name="Cannon S.B."/>
            <person name="Udvardi M.K."/>
            <person name="Benedito V.A."/>
            <person name="Mayer K.F."/>
            <person name="Gouzy J."/>
            <person name="Schoof H."/>
            <person name="Van de Peer Y."/>
            <person name="Proost S."/>
            <person name="Cook D.R."/>
            <person name="Meyers B.C."/>
            <person name="Spannagl M."/>
            <person name="Cheung F."/>
            <person name="De Mita S."/>
            <person name="Krishnakumar V."/>
            <person name="Gundlach H."/>
            <person name="Zhou S."/>
            <person name="Mudge J."/>
            <person name="Bharti A.K."/>
            <person name="Murray J.D."/>
            <person name="Naoumkina M.A."/>
            <person name="Rosen B."/>
            <person name="Silverstein K.A."/>
            <person name="Tang H."/>
            <person name="Rombauts S."/>
            <person name="Zhao P.X."/>
            <person name="Zhou P."/>
            <person name="Barbe V."/>
            <person name="Bardou P."/>
            <person name="Bechner M."/>
            <person name="Bellec A."/>
            <person name="Berger A."/>
            <person name="Berges H."/>
            <person name="Bidwell S."/>
            <person name="Bisseling T."/>
            <person name="Choisne N."/>
            <person name="Couloux A."/>
            <person name="Denny R."/>
            <person name="Deshpande S."/>
            <person name="Dai X."/>
            <person name="Doyle J.J."/>
            <person name="Dudez A.M."/>
            <person name="Farmer A.D."/>
            <person name="Fouteau S."/>
            <person name="Franken C."/>
            <person name="Gibelin C."/>
            <person name="Gish J."/>
            <person name="Goldstein S."/>
            <person name="Gonzalez A.J."/>
            <person name="Green P.J."/>
            <person name="Hallab A."/>
            <person name="Hartog M."/>
            <person name="Hua A."/>
            <person name="Humphray S.J."/>
            <person name="Jeong D.H."/>
            <person name="Jing Y."/>
            <person name="Jocker A."/>
            <person name="Kenton S.M."/>
            <person name="Kim D.J."/>
            <person name="Klee K."/>
            <person name="Lai H."/>
            <person name="Lang C."/>
            <person name="Lin S."/>
            <person name="Macmil S.L."/>
            <person name="Magdelenat G."/>
            <person name="Matthews L."/>
            <person name="McCorrison J."/>
            <person name="Monaghan E.L."/>
            <person name="Mun J.H."/>
            <person name="Najar F.Z."/>
            <person name="Nicholson C."/>
            <person name="Noirot C."/>
            <person name="O'Bleness M."/>
            <person name="Paule C.R."/>
            <person name="Poulain J."/>
            <person name="Prion F."/>
            <person name="Qin B."/>
            <person name="Qu C."/>
            <person name="Retzel E.F."/>
            <person name="Riddle C."/>
            <person name="Sallet E."/>
            <person name="Samain S."/>
            <person name="Samson N."/>
            <person name="Sanders I."/>
            <person name="Saurat O."/>
            <person name="Scarpelli C."/>
            <person name="Schiex T."/>
            <person name="Segurens B."/>
            <person name="Severin A.J."/>
            <person name="Sherrier D.J."/>
            <person name="Shi R."/>
            <person name="Sims S."/>
            <person name="Singer S.R."/>
            <person name="Sinharoy S."/>
            <person name="Sterck L."/>
            <person name="Viollet A."/>
            <person name="Wang B.B."/>
            <person name="Wang K."/>
            <person name="Wang M."/>
            <person name="Wang X."/>
            <person name="Warfsmann J."/>
            <person name="Weissenbach J."/>
            <person name="White D.D."/>
            <person name="White J.D."/>
            <person name="Wiley G.B."/>
            <person name="Wincker P."/>
            <person name="Xing Y."/>
            <person name="Yang L."/>
            <person name="Yao Z."/>
            <person name="Ying F."/>
            <person name="Zhai J."/>
            <person name="Zhou L."/>
            <person name="Zuber A."/>
            <person name="Denarie J."/>
            <person name="Dixon R.A."/>
            <person name="May G.D."/>
            <person name="Schwartz D.C."/>
            <person name="Rogers J."/>
            <person name="Quetier F."/>
            <person name="Town C.D."/>
            <person name="Roe B.A."/>
        </authorList>
    </citation>
    <scope>NUCLEOTIDE SEQUENCE [LARGE SCALE GENOMIC DNA]</scope>
    <source>
        <strain evidence="2">A17</strain>
        <strain evidence="3 4">cv. Jemalong A17</strain>
    </source>
</reference>
<sequence>MDVAKVIDWICTESKLISQSEPIKYLIETRKTNNIAQRRRTNQRRTKTTKSQNKKRNRCENHLIISMKRKEKSPLFSG</sequence>
<dbReference type="Proteomes" id="UP000002051">
    <property type="component" value="Chromosome 3"/>
</dbReference>
<reference evidence="2 4" key="2">
    <citation type="journal article" date="2014" name="BMC Genomics">
        <title>An improved genome release (version Mt4.0) for the model legume Medicago truncatula.</title>
        <authorList>
            <person name="Tang H."/>
            <person name="Krishnakumar V."/>
            <person name="Bidwell S."/>
            <person name="Rosen B."/>
            <person name="Chan A."/>
            <person name="Zhou S."/>
            <person name="Gentzbittel L."/>
            <person name="Childs K.L."/>
            <person name="Yandell M."/>
            <person name="Gundlach H."/>
            <person name="Mayer K.F."/>
            <person name="Schwartz D.C."/>
            <person name="Town C.D."/>
        </authorList>
    </citation>
    <scope>GENOME REANNOTATION</scope>
    <source>
        <strain evidence="3 4">cv. Jemalong A17</strain>
    </source>
</reference>
<reference evidence="3" key="3">
    <citation type="submission" date="2015-04" db="UniProtKB">
        <authorList>
            <consortium name="EnsemblPlants"/>
        </authorList>
    </citation>
    <scope>IDENTIFICATION</scope>
    <source>
        <strain evidence="3">cv. Jemalong A17</strain>
    </source>
</reference>
<gene>
    <name evidence="2" type="ordered locus">MTR_3g116020</name>
</gene>
<name>G7J5Z6_MEDTR</name>
<dbReference type="EnsemblPlants" id="AES74114">
    <property type="protein sequence ID" value="AES74114"/>
    <property type="gene ID" value="MTR_3g116020"/>
</dbReference>
<evidence type="ECO:0000313" key="2">
    <source>
        <dbReference type="EMBL" id="AES74114.1"/>
    </source>
</evidence>
<organism evidence="2 4">
    <name type="scientific">Medicago truncatula</name>
    <name type="common">Barrel medic</name>
    <name type="synonym">Medicago tribuloides</name>
    <dbReference type="NCBI Taxonomy" id="3880"/>
    <lineage>
        <taxon>Eukaryota</taxon>
        <taxon>Viridiplantae</taxon>
        <taxon>Streptophyta</taxon>
        <taxon>Embryophyta</taxon>
        <taxon>Tracheophyta</taxon>
        <taxon>Spermatophyta</taxon>
        <taxon>Magnoliopsida</taxon>
        <taxon>eudicotyledons</taxon>
        <taxon>Gunneridae</taxon>
        <taxon>Pentapetalae</taxon>
        <taxon>rosids</taxon>
        <taxon>fabids</taxon>
        <taxon>Fabales</taxon>
        <taxon>Fabaceae</taxon>
        <taxon>Papilionoideae</taxon>
        <taxon>50 kb inversion clade</taxon>
        <taxon>NPAAA clade</taxon>
        <taxon>Hologalegina</taxon>
        <taxon>IRL clade</taxon>
        <taxon>Trifolieae</taxon>
        <taxon>Medicago</taxon>
    </lineage>
</organism>
<evidence type="ECO:0000313" key="3">
    <source>
        <dbReference type="EnsemblPlants" id="AES74114"/>
    </source>
</evidence>
<evidence type="ECO:0000256" key="1">
    <source>
        <dbReference type="SAM" id="MobiDB-lite"/>
    </source>
</evidence>
<keyword evidence="4" id="KW-1185">Reference proteome</keyword>
<evidence type="ECO:0000313" key="4">
    <source>
        <dbReference type="Proteomes" id="UP000002051"/>
    </source>
</evidence>
<dbReference type="HOGENOM" id="CLU_195531_0_0_1"/>
<accession>G7J5Z6</accession>
<feature type="region of interest" description="Disordered" evidence="1">
    <location>
        <begin position="34"/>
        <end position="78"/>
    </location>
</feature>
<dbReference type="EMBL" id="CM001219">
    <property type="protein sequence ID" value="AES74114.1"/>
    <property type="molecule type" value="Genomic_DNA"/>
</dbReference>
<proteinExistence type="predicted"/>
<protein>
    <submittedName>
        <fullName evidence="2 3">Uncharacterized protein</fullName>
    </submittedName>
</protein>
<dbReference type="PaxDb" id="3880-AES74114"/>
<feature type="compositionally biased region" description="Basic residues" evidence="1">
    <location>
        <begin position="37"/>
        <end position="57"/>
    </location>
</feature>
<dbReference type="AlphaFoldDB" id="G7J5Z6"/>